<reference evidence="1" key="1">
    <citation type="submission" date="2020-04" db="EMBL/GenBank/DDBJ databases">
        <authorList>
            <person name="Chiriac C."/>
            <person name="Salcher M."/>
            <person name="Ghai R."/>
            <person name="Kavagutti S V."/>
        </authorList>
    </citation>
    <scope>NUCLEOTIDE SEQUENCE</scope>
</reference>
<evidence type="ECO:0000313" key="2">
    <source>
        <dbReference type="EMBL" id="CAB5224371.1"/>
    </source>
</evidence>
<name>A0A6J5N661_9CAUD</name>
<proteinExistence type="predicted"/>
<gene>
    <name evidence="1" type="ORF">UFOVP652_63</name>
    <name evidence="2" type="ORF">UFOVP734_61</name>
</gene>
<accession>A0A6J5N661</accession>
<organism evidence="1">
    <name type="scientific">uncultured Caudovirales phage</name>
    <dbReference type="NCBI Taxonomy" id="2100421"/>
    <lineage>
        <taxon>Viruses</taxon>
        <taxon>Duplodnaviria</taxon>
        <taxon>Heunggongvirae</taxon>
        <taxon>Uroviricota</taxon>
        <taxon>Caudoviricetes</taxon>
        <taxon>Peduoviridae</taxon>
        <taxon>Maltschvirus</taxon>
        <taxon>Maltschvirus maltsch</taxon>
    </lineage>
</organism>
<dbReference type="EMBL" id="LR798328">
    <property type="protein sequence ID" value="CAB5224371.1"/>
    <property type="molecule type" value="Genomic_DNA"/>
</dbReference>
<evidence type="ECO:0000313" key="1">
    <source>
        <dbReference type="EMBL" id="CAB4155030.1"/>
    </source>
</evidence>
<protein>
    <submittedName>
        <fullName evidence="1">Uncharacterized protein</fullName>
    </submittedName>
</protein>
<dbReference type="EMBL" id="LR796617">
    <property type="protein sequence ID" value="CAB4155030.1"/>
    <property type="molecule type" value="Genomic_DNA"/>
</dbReference>
<sequence length="191" mass="19681">MANIDKAFGLRPMGNLSATGAQKQYGYEIADNQAGTIFQGDLVALSGGYITRFLPATHTAAVGVFNGCNYIDPTTGKPTWKNYYPGSVNITAGKITADVIDDPSQLFLIQCDAGFVAADVGKNADVVGTGGSTTTGVSTMELNSGTLANSAALNLKTVGLYNVPSNEFGSFAVVVVKINEHVYGSAGVAGQ</sequence>